<dbReference type="Pfam" id="PF02666">
    <property type="entry name" value="PS_Dcarbxylase"/>
    <property type="match status" value="1"/>
</dbReference>
<evidence type="ECO:0000313" key="13">
    <source>
        <dbReference type="EMBL" id="MFC0557967.1"/>
    </source>
</evidence>
<dbReference type="HAMAP" id="MF_00662">
    <property type="entry name" value="PS_decarb_PSD_B_type1"/>
    <property type="match status" value="1"/>
</dbReference>
<keyword evidence="11 12" id="KW-0670">Pyruvate</keyword>
<keyword evidence="14" id="KW-1185">Reference proteome</keyword>
<sequence length="265" mass="30153">MKKLLFRSCIELTNHRLSSSVLRKFSRSKISKPFIKPFSTTFNLNESEMNRSLNEFVNLHDLFTRELKSGVRPIDTEEDAFVSPVDGVVAHFGKLEEKTYFHVKGQTYTIEEMLGSKEASQPYLDGHYFILYLSPSHYHRIHSPVDGIIKKQWVLGGRSYPVNDLGLRYGKKPLSKNYRLITEMNVNAKHVALVKVGAMNVNTIEVTHKNNNVNKGDEVGYFSFGSTVVLLCEKGLILDITTKEHVDVQMGQRIAIMSDDKAQNL</sequence>
<comment type="pathway">
    <text evidence="1">Lipid metabolism.</text>
</comment>
<keyword evidence="3 12" id="KW-0444">Lipid biosynthesis</keyword>
<feature type="active site" description="Schiff-base intermediate with substrate; via pyruvic acid; for decarboxylase activity" evidence="12">
    <location>
        <position position="226"/>
    </location>
</feature>
<reference evidence="13 14" key="1">
    <citation type="submission" date="2024-09" db="EMBL/GenBank/DDBJ databases">
        <authorList>
            <person name="Sun Q."/>
            <person name="Mori K."/>
        </authorList>
    </citation>
    <scope>NUCLEOTIDE SEQUENCE [LARGE SCALE GENOMIC DNA]</scope>
    <source>
        <strain evidence="13 14">NCAIM B.02301</strain>
    </source>
</reference>
<gene>
    <name evidence="12" type="primary">psd</name>
    <name evidence="13" type="ORF">ACFFH4_02725</name>
</gene>
<evidence type="ECO:0000256" key="11">
    <source>
        <dbReference type="ARBA" id="ARBA00023317"/>
    </source>
</evidence>
<feature type="chain" id="PRO_5044917341" description="Phosphatidylserine decarboxylase alpha chain" evidence="12">
    <location>
        <begin position="226"/>
        <end position="265"/>
    </location>
</feature>
<dbReference type="NCBIfam" id="TIGR00163">
    <property type="entry name" value="PS_decarb"/>
    <property type="match status" value="1"/>
</dbReference>
<dbReference type="PANTHER" id="PTHR10067:SF6">
    <property type="entry name" value="PHOSPHATIDYLSERINE DECARBOXYLASE PROENZYME, MITOCHONDRIAL"/>
    <property type="match status" value="1"/>
</dbReference>
<keyword evidence="7 12" id="KW-0865">Zymogen</keyword>
<keyword evidence="2 12" id="KW-1003">Cell membrane</keyword>
<organism evidence="13 14">
    <name type="scientific">Halalkalibacter alkalisediminis</name>
    <dbReference type="NCBI Taxonomy" id="935616"/>
    <lineage>
        <taxon>Bacteria</taxon>
        <taxon>Bacillati</taxon>
        <taxon>Bacillota</taxon>
        <taxon>Bacilli</taxon>
        <taxon>Bacillales</taxon>
        <taxon>Bacillaceae</taxon>
        <taxon>Halalkalibacter</taxon>
    </lineage>
</organism>
<evidence type="ECO:0000256" key="4">
    <source>
        <dbReference type="ARBA" id="ARBA00022793"/>
    </source>
</evidence>
<dbReference type="InterPro" id="IPR033177">
    <property type="entry name" value="PSD-B"/>
</dbReference>
<evidence type="ECO:0000256" key="5">
    <source>
        <dbReference type="ARBA" id="ARBA00023098"/>
    </source>
</evidence>
<comment type="catalytic activity">
    <reaction evidence="12">
        <text>a 1,2-diacyl-sn-glycero-3-phospho-L-serine + H(+) = a 1,2-diacyl-sn-glycero-3-phosphoethanolamine + CO2</text>
        <dbReference type="Rhea" id="RHEA:20828"/>
        <dbReference type="ChEBI" id="CHEBI:15378"/>
        <dbReference type="ChEBI" id="CHEBI:16526"/>
        <dbReference type="ChEBI" id="CHEBI:57262"/>
        <dbReference type="ChEBI" id="CHEBI:64612"/>
        <dbReference type="EC" id="4.1.1.65"/>
    </reaction>
</comment>
<accession>A0ABV6NB31</accession>
<evidence type="ECO:0000256" key="7">
    <source>
        <dbReference type="ARBA" id="ARBA00023145"/>
    </source>
</evidence>
<proteinExistence type="inferred from homology"/>
<keyword evidence="8 12" id="KW-0594">Phospholipid biosynthesis</keyword>
<keyword evidence="6 12" id="KW-0472">Membrane</keyword>
<keyword evidence="10 12" id="KW-1208">Phospholipid metabolism</keyword>
<feature type="site" description="Cleavage (non-hydrolytic); by autocatalysis" evidence="12">
    <location>
        <begin position="225"/>
        <end position="226"/>
    </location>
</feature>
<comment type="pathway">
    <text evidence="12">Phospholipid metabolism; phosphatidylethanolamine biosynthesis; phosphatidylethanolamine from CDP-diacylglycerol: step 2/2.</text>
</comment>
<comment type="similarity">
    <text evidence="12">Belongs to the phosphatidylserine decarboxylase family. PSD-B subfamily. Prokaryotic type I sub-subfamily.</text>
</comment>
<dbReference type="InterPro" id="IPR003817">
    <property type="entry name" value="PS_Dcarbxylase"/>
</dbReference>
<protein>
    <recommendedName>
        <fullName evidence="12">Phosphatidylserine decarboxylase proenzyme</fullName>
        <ecNumber evidence="12">4.1.1.65</ecNumber>
    </recommendedName>
    <component>
        <recommendedName>
            <fullName evidence="12">Phosphatidylserine decarboxylase alpha chain</fullName>
        </recommendedName>
    </component>
    <component>
        <recommendedName>
            <fullName evidence="12">Phosphatidylserine decarboxylase beta chain</fullName>
        </recommendedName>
    </component>
</protein>
<evidence type="ECO:0000313" key="14">
    <source>
        <dbReference type="Proteomes" id="UP001589833"/>
    </source>
</evidence>
<keyword evidence="9 12" id="KW-0456">Lyase</keyword>
<keyword evidence="4 12" id="KW-0210">Decarboxylase</keyword>
<comment type="caution">
    <text evidence="13">The sequence shown here is derived from an EMBL/GenBank/DDBJ whole genome shotgun (WGS) entry which is preliminary data.</text>
</comment>
<evidence type="ECO:0000256" key="3">
    <source>
        <dbReference type="ARBA" id="ARBA00022516"/>
    </source>
</evidence>
<evidence type="ECO:0000256" key="10">
    <source>
        <dbReference type="ARBA" id="ARBA00023264"/>
    </source>
</evidence>
<comment type="function">
    <text evidence="12">Catalyzes the formation of phosphatidylethanolamine (PtdEtn) from phosphatidylserine (PtdSer).</text>
</comment>
<dbReference type="EMBL" id="JBHLTR010000004">
    <property type="protein sequence ID" value="MFC0557967.1"/>
    <property type="molecule type" value="Genomic_DNA"/>
</dbReference>
<evidence type="ECO:0000256" key="9">
    <source>
        <dbReference type="ARBA" id="ARBA00023239"/>
    </source>
</evidence>
<comment type="subcellular location">
    <subcellularLocation>
        <location evidence="12">Cell membrane</location>
        <topology evidence="12">Peripheral membrane protein</topology>
    </subcellularLocation>
</comment>
<dbReference type="NCBIfam" id="NF002853">
    <property type="entry name" value="PRK03140.1"/>
    <property type="match status" value="1"/>
</dbReference>
<feature type="active site" description="Charge relay system; for autoendoproteolytic cleavage activity" evidence="12">
    <location>
        <position position="86"/>
    </location>
</feature>
<dbReference type="InterPro" id="IPR033178">
    <property type="entry name" value="PSD_type1_pro"/>
</dbReference>
<comment type="cofactor">
    <cofactor evidence="12">
        <name>pyruvate</name>
        <dbReference type="ChEBI" id="CHEBI:15361"/>
    </cofactor>
    <text evidence="12">Binds 1 pyruvoyl group covalently per subunit.</text>
</comment>
<keyword evidence="5 12" id="KW-0443">Lipid metabolism</keyword>
<feature type="active site" description="Charge relay system; for autoendoproteolytic cleavage activity" evidence="12">
    <location>
        <position position="142"/>
    </location>
</feature>
<feature type="active site" description="Charge relay system; for autoendoproteolytic cleavage activity" evidence="12">
    <location>
        <position position="226"/>
    </location>
</feature>
<evidence type="ECO:0000256" key="6">
    <source>
        <dbReference type="ARBA" id="ARBA00023136"/>
    </source>
</evidence>
<evidence type="ECO:0000256" key="8">
    <source>
        <dbReference type="ARBA" id="ARBA00023209"/>
    </source>
</evidence>
<dbReference type="GO" id="GO:0004609">
    <property type="term" value="F:phosphatidylserine decarboxylase activity"/>
    <property type="evidence" value="ECO:0007669"/>
    <property type="project" value="UniProtKB-EC"/>
</dbReference>
<dbReference type="EC" id="4.1.1.65" evidence="12"/>
<name>A0ABV6NB31_9BACI</name>
<dbReference type="PANTHER" id="PTHR10067">
    <property type="entry name" value="PHOSPHATIDYLSERINE DECARBOXYLASE"/>
    <property type="match status" value="1"/>
</dbReference>
<feature type="modified residue" description="Pyruvic acid (Ser); by autocatalysis" evidence="12">
    <location>
        <position position="226"/>
    </location>
</feature>
<evidence type="ECO:0000256" key="1">
    <source>
        <dbReference type="ARBA" id="ARBA00005189"/>
    </source>
</evidence>
<dbReference type="Proteomes" id="UP001589833">
    <property type="component" value="Unassembled WGS sequence"/>
</dbReference>
<evidence type="ECO:0000256" key="2">
    <source>
        <dbReference type="ARBA" id="ARBA00022475"/>
    </source>
</evidence>
<comment type="subunit">
    <text evidence="12">Heterodimer of a large membrane-associated beta subunit and a small pyruvoyl-containing alpha subunit.</text>
</comment>
<feature type="chain" id="PRO_5044917342" description="Phosphatidylserine decarboxylase beta chain" evidence="12">
    <location>
        <begin position="1"/>
        <end position="225"/>
    </location>
</feature>
<comment type="PTM">
    <text evidence="12">Is synthesized initially as an inactive proenzyme. Formation of the active enzyme involves a self-maturation process in which the active site pyruvoyl group is generated from an internal serine residue via an autocatalytic post-translational modification. Two non-identical subunits are generated from the proenzyme in this reaction, and the pyruvate is formed at the N-terminus of the alpha chain, which is derived from the carboxyl end of the proenzyme. The autoendoproteolytic cleavage occurs by a canonical serine protease mechanism, in which the side chain hydroxyl group of the serine supplies its oxygen atom to form the C-terminus of the beta chain, while the remainder of the serine residue undergoes an oxidative deamination to produce ammonia and the pyruvoyl prosthetic group on the alpha chain. During this reaction, the Ser that is part of the protease active site of the proenzyme becomes the pyruvoyl prosthetic group, which constitutes an essential element of the active site of the mature decarboxylase.</text>
</comment>
<evidence type="ECO:0000256" key="12">
    <source>
        <dbReference type="HAMAP-Rule" id="MF_00662"/>
    </source>
</evidence>
<dbReference type="RefSeq" id="WP_273841328.1">
    <property type="nucleotide sequence ID" value="NZ_JAQQWT010000003.1"/>
</dbReference>